<keyword evidence="11" id="KW-1185">Reference proteome</keyword>
<dbReference type="Proteomes" id="UP000052982">
    <property type="component" value="Unassembled WGS sequence"/>
</dbReference>
<proteinExistence type="inferred from homology"/>
<evidence type="ECO:0000313" key="10">
    <source>
        <dbReference type="EMBL" id="KUN84421.1"/>
    </source>
</evidence>
<dbReference type="Gene3D" id="3.90.25.10">
    <property type="entry name" value="UDP-galactose 4-epimerase, domain 1"/>
    <property type="match status" value="1"/>
</dbReference>
<dbReference type="RefSeq" id="WP_055632889.1">
    <property type="nucleotide sequence ID" value="NZ_JBIRRP010000003.1"/>
</dbReference>
<evidence type="ECO:0000256" key="2">
    <source>
        <dbReference type="ARBA" id="ARBA00001911"/>
    </source>
</evidence>
<comment type="catalytic activity">
    <reaction evidence="1 8">
        <text>dTDP-alpha-D-glucose = dTDP-4-dehydro-6-deoxy-alpha-D-glucose + H2O</text>
        <dbReference type="Rhea" id="RHEA:17221"/>
        <dbReference type="ChEBI" id="CHEBI:15377"/>
        <dbReference type="ChEBI" id="CHEBI:57477"/>
        <dbReference type="ChEBI" id="CHEBI:57649"/>
        <dbReference type="EC" id="4.2.1.46"/>
    </reaction>
</comment>
<dbReference type="InterPro" id="IPR005888">
    <property type="entry name" value="dTDP_Gluc_deHydtase"/>
</dbReference>
<evidence type="ECO:0000256" key="7">
    <source>
        <dbReference type="ARBA" id="ARBA00023239"/>
    </source>
</evidence>
<reference evidence="10 11" key="1">
    <citation type="submission" date="2015-10" db="EMBL/GenBank/DDBJ databases">
        <title>Draft genome sequence of Streptomyces griseoruber DSM 40281, type strain for the species Streptomyces griseoruber.</title>
        <authorList>
            <person name="Ruckert C."/>
            <person name="Winkler A."/>
            <person name="Kalinowski J."/>
            <person name="Kampfer P."/>
            <person name="Glaeser S."/>
        </authorList>
    </citation>
    <scope>NUCLEOTIDE SEQUENCE [LARGE SCALE GENOMIC DNA]</scope>
    <source>
        <strain evidence="10 11">DSM 40281</strain>
    </source>
</reference>
<dbReference type="GO" id="GO:0009225">
    <property type="term" value="P:nucleotide-sugar metabolic process"/>
    <property type="evidence" value="ECO:0007669"/>
    <property type="project" value="InterPro"/>
</dbReference>
<evidence type="ECO:0000256" key="6">
    <source>
        <dbReference type="ARBA" id="ARBA00023027"/>
    </source>
</evidence>
<dbReference type="Gene3D" id="3.40.50.720">
    <property type="entry name" value="NAD(P)-binding Rossmann-like Domain"/>
    <property type="match status" value="1"/>
</dbReference>
<evidence type="ECO:0000259" key="9">
    <source>
        <dbReference type="Pfam" id="PF16363"/>
    </source>
</evidence>
<keyword evidence="6" id="KW-0520">NAD</keyword>
<evidence type="ECO:0000256" key="1">
    <source>
        <dbReference type="ARBA" id="ARBA00001539"/>
    </source>
</evidence>
<sequence>MTTAVRILVTGGAGFIGSHYVRTLLGPEGAGGVHVTVLDKLTYAGVAANLDAVRGSDRFAFVQGDICDAELVDKLVGRHDQIVHFAAETHVDRSLHAADAFVRTNVHGTQTLLDTALRYRPEVFVHVSTDEVYGSIAKGSWTEDAPLAPNSPYAATKASSDLLALACHRTHGVDVRITRCSNNYGPHHFPEKLIPLFVTNLLDGAEVPLYGDGLDVRDWLHVDDHVRGIELVRTGGRAGEVYHIGGGAELTNRELTRLLLDAVGADASLVRNVEDRKGHDRRYSLDWSKIRDDLEYRPRRGFEEALVETVAWYRDNRPWWEPLKKRAAPLDSPGPGVRA</sequence>
<protein>
    <recommendedName>
        <fullName evidence="5 8">dTDP-glucose 4,6-dehydratase</fullName>
        <ecNumber evidence="4 8">4.2.1.46</ecNumber>
    </recommendedName>
</protein>
<evidence type="ECO:0000256" key="8">
    <source>
        <dbReference type="RuleBase" id="RU004473"/>
    </source>
</evidence>
<evidence type="ECO:0000256" key="3">
    <source>
        <dbReference type="ARBA" id="ARBA00008178"/>
    </source>
</evidence>
<comment type="caution">
    <text evidence="10">The sequence shown here is derived from an EMBL/GenBank/DDBJ whole genome shotgun (WGS) entry which is preliminary data.</text>
</comment>
<dbReference type="InterPro" id="IPR016040">
    <property type="entry name" value="NAD(P)-bd_dom"/>
</dbReference>
<name>A0A124I3Q7_9ACTN</name>
<dbReference type="Pfam" id="PF16363">
    <property type="entry name" value="GDP_Man_Dehyd"/>
    <property type="match status" value="1"/>
</dbReference>
<feature type="domain" description="NAD(P)-binding" evidence="9">
    <location>
        <begin position="8"/>
        <end position="307"/>
    </location>
</feature>
<dbReference type="NCBIfam" id="TIGR01181">
    <property type="entry name" value="dTDP_gluc_dehyt"/>
    <property type="match status" value="1"/>
</dbReference>
<dbReference type="PANTHER" id="PTHR43000">
    <property type="entry name" value="DTDP-D-GLUCOSE 4,6-DEHYDRATASE-RELATED"/>
    <property type="match status" value="1"/>
</dbReference>
<dbReference type="EC" id="4.2.1.46" evidence="4 8"/>
<dbReference type="CDD" id="cd05246">
    <property type="entry name" value="dTDP_GD_SDR_e"/>
    <property type="match status" value="1"/>
</dbReference>
<gene>
    <name evidence="10" type="ORF">AQJ64_14860</name>
</gene>
<keyword evidence="7 8" id="KW-0456">Lyase</keyword>
<comment type="similarity">
    <text evidence="3 8">Belongs to the NAD(P)-dependent epimerase/dehydratase family. dTDP-glucose dehydratase subfamily.</text>
</comment>
<comment type="cofactor">
    <cofactor evidence="2 8">
        <name>NAD(+)</name>
        <dbReference type="ChEBI" id="CHEBI:57540"/>
    </cofactor>
</comment>
<organism evidence="10 11">
    <name type="scientific">Streptomyces griseoruber</name>
    <dbReference type="NCBI Taxonomy" id="1943"/>
    <lineage>
        <taxon>Bacteria</taxon>
        <taxon>Bacillati</taxon>
        <taxon>Actinomycetota</taxon>
        <taxon>Actinomycetes</taxon>
        <taxon>Kitasatosporales</taxon>
        <taxon>Streptomycetaceae</taxon>
        <taxon>Streptomyces</taxon>
    </lineage>
</organism>
<dbReference type="SUPFAM" id="SSF51735">
    <property type="entry name" value="NAD(P)-binding Rossmann-fold domains"/>
    <property type="match status" value="1"/>
</dbReference>
<dbReference type="OrthoDB" id="9801785at2"/>
<dbReference type="InterPro" id="IPR036291">
    <property type="entry name" value="NAD(P)-bd_dom_sf"/>
</dbReference>
<dbReference type="STRING" id="1943.AQJ64_14860"/>
<dbReference type="EMBL" id="LMWW01000017">
    <property type="protein sequence ID" value="KUN84421.1"/>
    <property type="molecule type" value="Genomic_DNA"/>
</dbReference>
<dbReference type="AlphaFoldDB" id="A0A124I3Q7"/>
<evidence type="ECO:0000256" key="4">
    <source>
        <dbReference type="ARBA" id="ARBA00011990"/>
    </source>
</evidence>
<accession>A0A124I3Q7</accession>
<evidence type="ECO:0000313" key="11">
    <source>
        <dbReference type="Proteomes" id="UP000052982"/>
    </source>
</evidence>
<evidence type="ECO:0000256" key="5">
    <source>
        <dbReference type="ARBA" id="ARBA00016977"/>
    </source>
</evidence>
<dbReference type="GO" id="GO:0008460">
    <property type="term" value="F:dTDP-glucose 4,6-dehydratase activity"/>
    <property type="evidence" value="ECO:0007669"/>
    <property type="project" value="UniProtKB-EC"/>
</dbReference>